<protein>
    <submittedName>
        <fullName evidence="1">Uncharacterized protein</fullName>
    </submittedName>
</protein>
<keyword evidence="2" id="KW-1185">Reference proteome</keyword>
<dbReference type="EMBL" id="JAAFYZ010000160">
    <property type="protein sequence ID" value="MBS2551888.1"/>
    <property type="molecule type" value="Genomic_DNA"/>
</dbReference>
<reference evidence="1 2" key="1">
    <citation type="submission" date="2020-02" db="EMBL/GenBank/DDBJ databases">
        <title>Acidophilic actinobacteria isolated from forest soil.</title>
        <authorList>
            <person name="Golinska P."/>
        </authorList>
    </citation>
    <scope>NUCLEOTIDE SEQUENCE [LARGE SCALE GENOMIC DNA]</scope>
    <source>
        <strain evidence="1 2">NL8</strain>
    </source>
</reference>
<comment type="caution">
    <text evidence="1">The sequence shown here is derived from an EMBL/GenBank/DDBJ whole genome shotgun (WGS) entry which is preliminary data.</text>
</comment>
<dbReference type="RefSeq" id="WP_212016950.1">
    <property type="nucleotide sequence ID" value="NZ_JAAFYZ010000160.1"/>
</dbReference>
<organism evidence="1 2">
    <name type="scientific">Catenulispora pinistramenti</name>
    <dbReference type="NCBI Taxonomy" id="2705254"/>
    <lineage>
        <taxon>Bacteria</taxon>
        <taxon>Bacillati</taxon>
        <taxon>Actinomycetota</taxon>
        <taxon>Actinomycetes</taxon>
        <taxon>Catenulisporales</taxon>
        <taxon>Catenulisporaceae</taxon>
        <taxon>Catenulispora</taxon>
    </lineage>
</organism>
<proteinExistence type="predicted"/>
<name>A0ABS5L0R3_9ACTN</name>
<dbReference type="Proteomes" id="UP000730482">
    <property type="component" value="Unassembled WGS sequence"/>
</dbReference>
<evidence type="ECO:0000313" key="2">
    <source>
        <dbReference type="Proteomes" id="UP000730482"/>
    </source>
</evidence>
<accession>A0ABS5L0R3</accession>
<evidence type="ECO:0000313" key="1">
    <source>
        <dbReference type="EMBL" id="MBS2551888.1"/>
    </source>
</evidence>
<sequence>MLVGLDALGQIGYRADRPYSEETLPVLYDEAVEQAVMGLARRGDPRGTAPLLNELWHMVDDVSVLSETEVFGVVAIAGTKDMLPPLRRLWQRRDSFEPSDRRMLAEALASLGDLVDPVDPVEPES</sequence>
<gene>
    <name evidence="1" type="ORF">KGQ19_33995</name>
</gene>